<dbReference type="AlphaFoldDB" id="A0A8H7C4U3"/>
<proteinExistence type="predicted"/>
<dbReference type="EMBL" id="JABXXO010000013">
    <property type="protein sequence ID" value="KAF7762015.1"/>
    <property type="molecule type" value="Genomic_DNA"/>
</dbReference>
<keyword evidence="2" id="KW-0812">Transmembrane</keyword>
<name>A0A8H7C4U3_AGABI</name>
<feature type="transmembrane region" description="Helical" evidence="2">
    <location>
        <begin position="52"/>
        <end position="67"/>
    </location>
</feature>
<evidence type="ECO:0000256" key="2">
    <source>
        <dbReference type="SAM" id="Phobius"/>
    </source>
</evidence>
<protein>
    <submittedName>
        <fullName evidence="3">Uncharacterized protein</fullName>
    </submittedName>
</protein>
<gene>
    <name evidence="3" type="ORF">Agabi119p4_10007</name>
</gene>
<comment type="caution">
    <text evidence="3">The sequence shown here is derived from an EMBL/GenBank/DDBJ whole genome shotgun (WGS) entry which is preliminary data.</text>
</comment>
<accession>A0A8H7C4U3</accession>
<sequence>MLLGKSQLSTPYMSVIAMLVESYAMESIWTILLGALNSLNHPATQFFGDTQAYIEIIAYLLVLYRVANGRAYGSQRVQEPQSGRNNLSSLHWNHTTTESGAITTRSGADMNIHPAGNKSEPDILQVQVSTA</sequence>
<reference evidence="3 4" key="1">
    <citation type="journal article" name="Sci. Rep.">
        <title>Telomere-to-telomere assembled and centromere annotated genomes of the two main subspecies of the button mushroom Agaricus bisporus reveal especially polymorphic chromosome ends.</title>
        <authorList>
            <person name="Sonnenberg A.S.M."/>
            <person name="Sedaghat-Telgerd N."/>
            <person name="Lavrijssen B."/>
            <person name="Ohm R.A."/>
            <person name="Hendrickx P.M."/>
            <person name="Scholtmeijer K."/>
            <person name="Baars J.J.P."/>
            <person name="van Peer A."/>
        </authorList>
    </citation>
    <scope>NUCLEOTIDE SEQUENCE [LARGE SCALE GENOMIC DNA]</scope>
    <source>
        <strain evidence="3 4">H119_p4</strain>
    </source>
</reference>
<keyword evidence="2" id="KW-1133">Transmembrane helix</keyword>
<feature type="region of interest" description="Disordered" evidence="1">
    <location>
        <begin position="98"/>
        <end position="118"/>
    </location>
</feature>
<dbReference type="Proteomes" id="UP000629468">
    <property type="component" value="Unassembled WGS sequence"/>
</dbReference>
<evidence type="ECO:0000256" key="1">
    <source>
        <dbReference type="SAM" id="MobiDB-lite"/>
    </source>
</evidence>
<feature type="transmembrane region" description="Helical" evidence="2">
    <location>
        <begin position="12"/>
        <end position="32"/>
    </location>
</feature>
<evidence type="ECO:0000313" key="4">
    <source>
        <dbReference type="Proteomes" id="UP000629468"/>
    </source>
</evidence>
<keyword evidence="2" id="KW-0472">Membrane</keyword>
<evidence type="ECO:0000313" key="3">
    <source>
        <dbReference type="EMBL" id="KAF7762015.1"/>
    </source>
</evidence>
<organism evidence="3 4">
    <name type="scientific">Agaricus bisporus var. burnettii</name>
    <dbReference type="NCBI Taxonomy" id="192524"/>
    <lineage>
        <taxon>Eukaryota</taxon>
        <taxon>Fungi</taxon>
        <taxon>Dikarya</taxon>
        <taxon>Basidiomycota</taxon>
        <taxon>Agaricomycotina</taxon>
        <taxon>Agaricomycetes</taxon>
        <taxon>Agaricomycetidae</taxon>
        <taxon>Agaricales</taxon>
        <taxon>Agaricineae</taxon>
        <taxon>Agaricaceae</taxon>
        <taxon>Agaricus</taxon>
    </lineage>
</organism>